<sequence>MNSKLRSTFCVLILFFTMVLASERQDLTALTLHTSYTKCYASCCFQTRCKPSCFYHESERKYQKVIEEEPVIVRVS</sequence>
<organism evidence="2 3">
    <name type="scientific">Octopus vulgaris</name>
    <name type="common">Common octopus</name>
    <dbReference type="NCBI Taxonomy" id="6645"/>
    <lineage>
        <taxon>Eukaryota</taxon>
        <taxon>Metazoa</taxon>
        <taxon>Spiralia</taxon>
        <taxon>Lophotrochozoa</taxon>
        <taxon>Mollusca</taxon>
        <taxon>Cephalopoda</taxon>
        <taxon>Coleoidea</taxon>
        <taxon>Octopodiformes</taxon>
        <taxon>Octopoda</taxon>
        <taxon>Incirrata</taxon>
        <taxon>Octopodidae</taxon>
        <taxon>Octopus</taxon>
    </lineage>
</organism>
<accession>A0AA36F6X0</accession>
<name>A0AA36F6X0_OCTVU</name>
<feature type="signal peptide" evidence="1">
    <location>
        <begin position="1"/>
        <end position="21"/>
    </location>
</feature>
<evidence type="ECO:0000313" key="3">
    <source>
        <dbReference type="Proteomes" id="UP001162480"/>
    </source>
</evidence>
<dbReference type="Proteomes" id="UP001162480">
    <property type="component" value="Chromosome 9"/>
</dbReference>
<dbReference type="EMBL" id="OX597822">
    <property type="protein sequence ID" value="CAI9728046.1"/>
    <property type="molecule type" value="Genomic_DNA"/>
</dbReference>
<gene>
    <name evidence="2" type="ORF">OCTVUL_1B017156</name>
</gene>
<feature type="chain" id="PRO_5041255544" evidence="1">
    <location>
        <begin position="22"/>
        <end position="76"/>
    </location>
</feature>
<keyword evidence="3" id="KW-1185">Reference proteome</keyword>
<keyword evidence="1" id="KW-0732">Signal</keyword>
<evidence type="ECO:0000256" key="1">
    <source>
        <dbReference type="SAM" id="SignalP"/>
    </source>
</evidence>
<reference evidence="2" key="1">
    <citation type="submission" date="2023-08" db="EMBL/GenBank/DDBJ databases">
        <authorList>
            <person name="Alioto T."/>
            <person name="Alioto T."/>
            <person name="Gomez Garrido J."/>
        </authorList>
    </citation>
    <scope>NUCLEOTIDE SEQUENCE</scope>
</reference>
<dbReference type="AlphaFoldDB" id="A0AA36F6X0"/>
<proteinExistence type="predicted"/>
<evidence type="ECO:0000313" key="2">
    <source>
        <dbReference type="EMBL" id="CAI9728046.1"/>
    </source>
</evidence>
<protein>
    <submittedName>
        <fullName evidence="2">Uncharacterized protein</fullName>
    </submittedName>
</protein>